<keyword evidence="2" id="KW-1185">Reference proteome</keyword>
<dbReference type="EMBL" id="QDDL01000002">
    <property type="protein sequence ID" value="PVZ70210.1"/>
    <property type="molecule type" value="Genomic_DNA"/>
</dbReference>
<accession>A0A2V1GW09</accession>
<gene>
    <name evidence="1" type="ORF">DC094_06295</name>
</gene>
<protein>
    <submittedName>
        <fullName evidence="1">Uncharacterized protein</fullName>
    </submittedName>
</protein>
<evidence type="ECO:0000313" key="2">
    <source>
        <dbReference type="Proteomes" id="UP000244906"/>
    </source>
</evidence>
<reference evidence="1 2" key="1">
    <citation type="submission" date="2018-04" db="EMBL/GenBank/DDBJ databases">
        <title>Thalassorhabdus spongiae gen. nov., sp. nov., isolated from a marine sponge in South-West Iceland.</title>
        <authorList>
            <person name="Knobloch S."/>
            <person name="Daussin A."/>
            <person name="Johannsson R."/>
            <person name="Marteinsson V.T."/>
        </authorList>
    </citation>
    <scope>NUCLEOTIDE SEQUENCE [LARGE SCALE GENOMIC DNA]</scope>
    <source>
        <strain evidence="1 2">Hp12</strain>
    </source>
</reference>
<dbReference type="Proteomes" id="UP000244906">
    <property type="component" value="Unassembled WGS sequence"/>
</dbReference>
<dbReference type="OrthoDB" id="9816461at2"/>
<dbReference type="RefSeq" id="WP_116686283.1">
    <property type="nucleotide sequence ID" value="NZ_CAWNYD010000002.1"/>
</dbReference>
<comment type="caution">
    <text evidence="1">The sequence shown here is derived from an EMBL/GenBank/DDBJ whole genome shotgun (WGS) entry which is preliminary data.</text>
</comment>
<organism evidence="1 2">
    <name type="scientific">Pelagibaculum spongiae</name>
    <dbReference type="NCBI Taxonomy" id="2080658"/>
    <lineage>
        <taxon>Bacteria</taxon>
        <taxon>Pseudomonadati</taxon>
        <taxon>Pseudomonadota</taxon>
        <taxon>Gammaproteobacteria</taxon>
        <taxon>Oceanospirillales</taxon>
        <taxon>Pelagibaculum</taxon>
    </lineage>
</organism>
<sequence>MKDQQKLCKILWRFDGGLLAQSVNNLDIDKMWFGYHGDAVDYDYCVETMETEAFFVDNNIDVSNIKIPKAMQQIFEDNLPQYLEQFSRSTLYKIHGEERAKAHFINILKWYIKKIDTISIQWVLFSIVPHFGIDQILSDYLKWKGCRVFYVMQTLFPNLLRIYEDYNADLYPIRFPPKELILPMPDCEAEEMFYMKKNKKRNGEISQIVLNGFVSG</sequence>
<proteinExistence type="predicted"/>
<name>A0A2V1GW09_9GAMM</name>
<evidence type="ECO:0000313" key="1">
    <source>
        <dbReference type="EMBL" id="PVZ70210.1"/>
    </source>
</evidence>
<dbReference type="AlphaFoldDB" id="A0A2V1GW09"/>